<dbReference type="Proteomes" id="UP000192596">
    <property type="component" value="Unassembled WGS sequence"/>
</dbReference>
<accession>A0A1V8SAH1</accession>
<comment type="caution">
    <text evidence="2">The sequence shown here is derived from an EMBL/GenBank/DDBJ whole genome shotgun (WGS) entry which is preliminary data.</text>
</comment>
<name>A0A1V8SAH1_9PEZI</name>
<dbReference type="EMBL" id="NAJO01000073">
    <property type="protein sequence ID" value="OQN96049.1"/>
    <property type="molecule type" value="Genomic_DNA"/>
</dbReference>
<dbReference type="AlphaFoldDB" id="A0A1V8SAH1"/>
<feature type="compositionally biased region" description="Acidic residues" evidence="1">
    <location>
        <begin position="1"/>
        <end position="11"/>
    </location>
</feature>
<organism evidence="2 3">
    <name type="scientific">Cryoendolithus antarcticus</name>
    <dbReference type="NCBI Taxonomy" id="1507870"/>
    <lineage>
        <taxon>Eukaryota</taxon>
        <taxon>Fungi</taxon>
        <taxon>Dikarya</taxon>
        <taxon>Ascomycota</taxon>
        <taxon>Pezizomycotina</taxon>
        <taxon>Dothideomycetes</taxon>
        <taxon>Dothideomycetidae</taxon>
        <taxon>Cladosporiales</taxon>
        <taxon>Cladosporiaceae</taxon>
        <taxon>Cryoendolithus</taxon>
    </lineage>
</organism>
<protein>
    <submittedName>
        <fullName evidence="2">Uncharacterized protein</fullName>
    </submittedName>
</protein>
<feature type="region of interest" description="Disordered" evidence="1">
    <location>
        <begin position="1"/>
        <end position="26"/>
    </location>
</feature>
<dbReference type="OrthoDB" id="3914029at2759"/>
<sequence length="208" mass="23152">MDDPPPYDEGLEVAHTNSTKKHTNDEKRTNVWNIRAQVGLSRSQHVAQVVCQITEHVRARAMQGLSRTILAMLPSDQDATRTGTLVGFPDDEAPVVIQFEGPQYSMQFWSQAEALAELRTQLYNEVSDGVPHGQLEVALPPRPAAPVQKGSWFGRKASKAPATVQPPTPLPPVEVDVQVDDLHFRMETKYGLYETIRVRGMVVSVMVR</sequence>
<dbReference type="InParanoid" id="A0A1V8SAH1"/>
<evidence type="ECO:0000313" key="2">
    <source>
        <dbReference type="EMBL" id="OQN96049.1"/>
    </source>
</evidence>
<evidence type="ECO:0000313" key="3">
    <source>
        <dbReference type="Proteomes" id="UP000192596"/>
    </source>
</evidence>
<gene>
    <name evidence="2" type="ORF">B0A48_17849</name>
</gene>
<proteinExistence type="predicted"/>
<reference evidence="3" key="1">
    <citation type="submission" date="2017-03" db="EMBL/GenBank/DDBJ databases">
        <title>Genomes of endolithic fungi from Antarctica.</title>
        <authorList>
            <person name="Coleine C."/>
            <person name="Masonjones S."/>
            <person name="Stajich J.E."/>
        </authorList>
    </citation>
    <scope>NUCLEOTIDE SEQUENCE [LARGE SCALE GENOMIC DNA]</scope>
    <source>
        <strain evidence="3">CCFEE 5527</strain>
    </source>
</reference>
<evidence type="ECO:0000256" key="1">
    <source>
        <dbReference type="SAM" id="MobiDB-lite"/>
    </source>
</evidence>
<keyword evidence="3" id="KW-1185">Reference proteome</keyword>